<organism evidence="2 3">
    <name type="scientific">Helobdella robusta</name>
    <name type="common">Californian leech</name>
    <dbReference type="NCBI Taxonomy" id="6412"/>
    <lineage>
        <taxon>Eukaryota</taxon>
        <taxon>Metazoa</taxon>
        <taxon>Spiralia</taxon>
        <taxon>Lophotrochozoa</taxon>
        <taxon>Annelida</taxon>
        <taxon>Clitellata</taxon>
        <taxon>Hirudinea</taxon>
        <taxon>Rhynchobdellida</taxon>
        <taxon>Glossiphoniidae</taxon>
        <taxon>Helobdella</taxon>
    </lineage>
</organism>
<evidence type="ECO:0000313" key="3">
    <source>
        <dbReference type="Proteomes" id="UP000015101"/>
    </source>
</evidence>
<dbReference type="RefSeq" id="XP_009030254.1">
    <property type="nucleotide sequence ID" value="XM_009032006.1"/>
</dbReference>
<proteinExistence type="predicted"/>
<reference evidence="3" key="1">
    <citation type="submission" date="2012-12" db="EMBL/GenBank/DDBJ databases">
        <authorList>
            <person name="Hellsten U."/>
            <person name="Grimwood J."/>
            <person name="Chapman J.A."/>
            <person name="Shapiro H."/>
            <person name="Aerts A."/>
            <person name="Otillar R.P."/>
            <person name="Terry A.Y."/>
            <person name="Boore J.L."/>
            <person name="Simakov O."/>
            <person name="Marletaz F."/>
            <person name="Cho S.-J."/>
            <person name="Edsinger-Gonzales E."/>
            <person name="Havlak P."/>
            <person name="Kuo D.-H."/>
            <person name="Larsson T."/>
            <person name="Lv J."/>
            <person name="Arendt D."/>
            <person name="Savage R."/>
            <person name="Osoegawa K."/>
            <person name="de Jong P."/>
            <person name="Lindberg D.R."/>
            <person name="Seaver E.C."/>
            <person name="Weisblat D.A."/>
            <person name="Putnam N.H."/>
            <person name="Grigoriev I.V."/>
            <person name="Rokhsar D.S."/>
        </authorList>
    </citation>
    <scope>NUCLEOTIDE SEQUENCE</scope>
</reference>
<dbReference type="EMBL" id="AMQM01002049">
    <property type="status" value="NOT_ANNOTATED_CDS"/>
    <property type="molecule type" value="Genomic_DNA"/>
</dbReference>
<protein>
    <submittedName>
        <fullName evidence="1 2">Uncharacterized protein</fullName>
    </submittedName>
</protein>
<reference evidence="2" key="3">
    <citation type="submission" date="2015-06" db="UniProtKB">
        <authorList>
            <consortium name="EnsemblMetazoa"/>
        </authorList>
    </citation>
    <scope>IDENTIFICATION</scope>
</reference>
<dbReference type="EnsemblMetazoa" id="HelroT165425">
    <property type="protein sequence ID" value="HelroP165425"/>
    <property type="gene ID" value="HelroG165425"/>
</dbReference>
<evidence type="ECO:0000313" key="1">
    <source>
        <dbReference type="EMBL" id="ESN91395.1"/>
    </source>
</evidence>
<dbReference type="Proteomes" id="UP000015101">
    <property type="component" value="Unassembled WGS sequence"/>
</dbReference>
<evidence type="ECO:0000313" key="2">
    <source>
        <dbReference type="EnsemblMetazoa" id="HelroP165425"/>
    </source>
</evidence>
<keyword evidence="3" id="KW-1185">Reference proteome</keyword>
<gene>
    <name evidence="2" type="primary">20201018</name>
    <name evidence="1" type="ORF">HELRODRAFT_165425</name>
</gene>
<name>T1EWR8_HELRO</name>
<reference evidence="1 3" key="2">
    <citation type="journal article" date="2013" name="Nature">
        <title>Insights into bilaterian evolution from three spiralian genomes.</title>
        <authorList>
            <person name="Simakov O."/>
            <person name="Marletaz F."/>
            <person name="Cho S.J."/>
            <person name="Edsinger-Gonzales E."/>
            <person name="Havlak P."/>
            <person name="Hellsten U."/>
            <person name="Kuo D.H."/>
            <person name="Larsson T."/>
            <person name="Lv J."/>
            <person name="Arendt D."/>
            <person name="Savage R."/>
            <person name="Osoegawa K."/>
            <person name="de Jong P."/>
            <person name="Grimwood J."/>
            <person name="Chapman J.A."/>
            <person name="Shapiro H."/>
            <person name="Aerts A."/>
            <person name="Otillar R.P."/>
            <person name="Terry A.Y."/>
            <person name="Boore J.L."/>
            <person name="Grigoriev I.V."/>
            <person name="Lindberg D.R."/>
            <person name="Seaver E.C."/>
            <person name="Weisblat D.A."/>
            <person name="Putnam N.H."/>
            <person name="Rokhsar D.S."/>
        </authorList>
    </citation>
    <scope>NUCLEOTIDE SEQUENCE</scope>
</reference>
<dbReference type="CTD" id="20201018"/>
<dbReference type="AlphaFoldDB" id="T1EWR8"/>
<dbReference type="HOGENOM" id="CLU_2075712_0_0_1"/>
<dbReference type="KEGG" id="hro:HELRODRAFT_165425"/>
<dbReference type="EMBL" id="KB097700">
    <property type="protein sequence ID" value="ESN91395.1"/>
    <property type="molecule type" value="Genomic_DNA"/>
</dbReference>
<dbReference type="InParanoid" id="T1EWR8"/>
<dbReference type="GeneID" id="20201018"/>
<accession>T1EWR8</accession>
<sequence length="118" mass="13412">MFQLSVSNLGMQAGDFTDKVAVVVDCLWECLVYGRYSEIEPQLLGLPEVLFSTRACRQACLFSSKGSTLCSLSNLRQSLFGCAVTIKPRNKRDRSMTDRVQWARGVYRRGRKRQLPPF</sequence>